<dbReference type="Gene3D" id="3.30.420.10">
    <property type="entry name" value="Ribonuclease H-like superfamily/Ribonuclease H"/>
    <property type="match status" value="1"/>
</dbReference>
<dbReference type="PANTHER" id="PTHR48475:SF2">
    <property type="entry name" value="RIBONUCLEASE H"/>
    <property type="match status" value="1"/>
</dbReference>
<accession>A0AAW2INN1</accession>
<dbReference type="InterPro" id="IPR012337">
    <property type="entry name" value="RNaseH-like_sf"/>
</dbReference>
<dbReference type="SUPFAM" id="SSF53098">
    <property type="entry name" value="Ribonuclease H-like"/>
    <property type="match status" value="1"/>
</dbReference>
<organism evidence="2">
    <name type="scientific">Sesamum radiatum</name>
    <name type="common">Black benniseed</name>
    <dbReference type="NCBI Taxonomy" id="300843"/>
    <lineage>
        <taxon>Eukaryota</taxon>
        <taxon>Viridiplantae</taxon>
        <taxon>Streptophyta</taxon>
        <taxon>Embryophyta</taxon>
        <taxon>Tracheophyta</taxon>
        <taxon>Spermatophyta</taxon>
        <taxon>Magnoliopsida</taxon>
        <taxon>eudicotyledons</taxon>
        <taxon>Gunneridae</taxon>
        <taxon>Pentapetalae</taxon>
        <taxon>asterids</taxon>
        <taxon>lamiids</taxon>
        <taxon>Lamiales</taxon>
        <taxon>Pedaliaceae</taxon>
        <taxon>Sesamum</taxon>
    </lineage>
</organism>
<proteinExistence type="predicted"/>
<reference evidence="2" key="2">
    <citation type="journal article" date="2024" name="Plant">
        <title>Genomic evolution and insights into agronomic trait innovations of Sesamum species.</title>
        <authorList>
            <person name="Miao H."/>
            <person name="Wang L."/>
            <person name="Qu L."/>
            <person name="Liu H."/>
            <person name="Sun Y."/>
            <person name="Le M."/>
            <person name="Wang Q."/>
            <person name="Wei S."/>
            <person name="Zheng Y."/>
            <person name="Lin W."/>
            <person name="Duan Y."/>
            <person name="Cao H."/>
            <person name="Xiong S."/>
            <person name="Wang X."/>
            <person name="Wei L."/>
            <person name="Li C."/>
            <person name="Ma Q."/>
            <person name="Ju M."/>
            <person name="Zhao R."/>
            <person name="Li G."/>
            <person name="Mu C."/>
            <person name="Tian Q."/>
            <person name="Mei H."/>
            <person name="Zhang T."/>
            <person name="Gao T."/>
            <person name="Zhang H."/>
        </authorList>
    </citation>
    <scope>NUCLEOTIDE SEQUENCE</scope>
    <source>
        <strain evidence="2">G02</strain>
    </source>
</reference>
<comment type="caution">
    <text evidence="2">The sequence shown here is derived from an EMBL/GenBank/DDBJ whole genome shotgun (WGS) entry which is preliminary data.</text>
</comment>
<protein>
    <recommendedName>
        <fullName evidence="1">RNase H type-1 domain-containing protein</fullName>
    </recommendedName>
</protein>
<dbReference type="GO" id="GO:0004523">
    <property type="term" value="F:RNA-DNA hybrid ribonuclease activity"/>
    <property type="evidence" value="ECO:0007669"/>
    <property type="project" value="InterPro"/>
</dbReference>
<dbReference type="InterPro" id="IPR002156">
    <property type="entry name" value="RNaseH_domain"/>
</dbReference>
<name>A0AAW2INN1_SESRA</name>
<dbReference type="AlphaFoldDB" id="A0AAW2INN1"/>
<dbReference type="GO" id="GO:0003676">
    <property type="term" value="F:nucleic acid binding"/>
    <property type="evidence" value="ECO:0007669"/>
    <property type="project" value="InterPro"/>
</dbReference>
<dbReference type="InterPro" id="IPR036397">
    <property type="entry name" value="RNaseH_sf"/>
</dbReference>
<gene>
    <name evidence="2" type="ORF">Sradi_7217500</name>
</gene>
<dbReference type="PANTHER" id="PTHR48475">
    <property type="entry name" value="RIBONUCLEASE H"/>
    <property type="match status" value="1"/>
</dbReference>
<evidence type="ECO:0000313" key="2">
    <source>
        <dbReference type="EMBL" id="KAL0283771.1"/>
    </source>
</evidence>
<sequence length="97" mass="11527">MELNNGTLRWFLYTCWQWSWGNTHQPTRDELQYALRFDFKASNNETEYEALIASIIIALDAGARNLISYYDSQSVTKQVNGEHEIKEEWVKEYLMEI</sequence>
<feature type="domain" description="RNase H type-1" evidence="1">
    <location>
        <begin position="37"/>
        <end position="96"/>
    </location>
</feature>
<dbReference type="Pfam" id="PF13456">
    <property type="entry name" value="RVT_3"/>
    <property type="match status" value="1"/>
</dbReference>
<dbReference type="EMBL" id="JACGWJ010001234">
    <property type="protein sequence ID" value="KAL0283771.1"/>
    <property type="molecule type" value="Genomic_DNA"/>
</dbReference>
<reference evidence="2" key="1">
    <citation type="submission" date="2020-06" db="EMBL/GenBank/DDBJ databases">
        <authorList>
            <person name="Li T."/>
            <person name="Hu X."/>
            <person name="Zhang T."/>
            <person name="Song X."/>
            <person name="Zhang H."/>
            <person name="Dai N."/>
            <person name="Sheng W."/>
            <person name="Hou X."/>
            <person name="Wei L."/>
        </authorList>
    </citation>
    <scope>NUCLEOTIDE SEQUENCE</scope>
    <source>
        <strain evidence="2">G02</strain>
        <tissue evidence="2">Leaf</tissue>
    </source>
</reference>
<evidence type="ECO:0000259" key="1">
    <source>
        <dbReference type="Pfam" id="PF13456"/>
    </source>
</evidence>